<dbReference type="InterPro" id="IPR058981">
    <property type="entry name" value="MGRN1/RNF157-like_N"/>
</dbReference>
<dbReference type="SMART" id="SM00184">
    <property type="entry name" value="RING"/>
    <property type="match status" value="1"/>
</dbReference>
<dbReference type="Gene3D" id="3.30.40.10">
    <property type="entry name" value="Zinc/RING finger domain, C3HC4 (zinc finger)"/>
    <property type="match status" value="1"/>
</dbReference>
<evidence type="ECO:0000256" key="8">
    <source>
        <dbReference type="ARBA" id="ARBA00023141"/>
    </source>
</evidence>
<dbReference type="PROSITE" id="PS00788">
    <property type="entry name" value="CHORISMATE_SYNTHASE_2"/>
    <property type="match status" value="1"/>
</dbReference>
<dbReference type="PROSITE" id="PS00787">
    <property type="entry name" value="CHORISMATE_SYNTHASE_1"/>
    <property type="match status" value="1"/>
</dbReference>
<evidence type="ECO:0000256" key="14">
    <source>
        <dbReference type="RuleBase" id="RU000605"/>
    </source>
</evidence>
<dbReference type="PaxDb" id="65489-OBART03G10980.1"/>
<dbReference type="GO" id="GO:0004107">
    <property type="term" value="F:chorismate synthase activity"/>
    <property type="evidence" value="ECO:0007669"/>
    <property type="project" value="UniProtKB-EC"/>
</dbReference>
<evidence type="ECO:0000256" key="10">
    <source>
        <dbReference type="ARBA" id="ARBA00023288"/>
    </source>
</evidence>
<dbReference type="InterPro" id="IPR013083">
    <property type="entry name" value="Znf_RING/FYVE/PHD"/>
</dbReference>
<proteinExistence type="inferred from homology"/>
<comment type="catalytic activity">
    <reaction evidence="1 14">
        <text>5-O-(1-carboxyvinyl)-3-phosphoshikimate = chorismate + phosphate</text>
        <dbReference type="Rhea" id="RHEA:21020"/>
        <dbReference type="ChEBI" id="CHEBI:29748"/>
        <dbReference type="ChEBI" id="CHEBI:43474"/>
        <dbReference type="ChEBI" id="CHEBI:57701"/>
        <dbReference type="EC" id="4.2.3.5"/>
    </reaction>
</comment>
<evidence type="ECO:0000256" key="13">
    <source>
        <dbReference type="PROSITE-ProRule" id="PRU00175"/>
    </source>
</evidence>
<keyword evidence="5 14" id="KW-0028">Amino-acid biosynthesis</keyword>
<dbReference type="GO" id="GO:0004842">
    <property type="term" value="F:ubiquitin-protein transferase activity"/>
    <property type="evidence" value="ECO:0007669"/>
    <property type="project" value="UniProtKB-ARBA"/>
</dbReference>
<dbReference type="PROSITE" id="PS00789">
    <property type="entry name" value="CHORISMATE_SYNTHASE_3"/>
    <property type="match status" value="1"/>
</dbReference>
<feature type="domain" description="RING-type" evidence="16">
    <location>
        <begin position="339"/>
        <end position="378"/>
    </location>
</feature>
<dbReference type="eggNOG" id="KOG4492">
    <property type="taxonomic scope" value="Eukaryota"/>
</dbReference>
<dbReference type="EnsemblPlants" id="OBART03G10980.1">
    <property type="protein sequence ID" value="OBART03G10980.1"/>
    <property type="gene ID" value="OBART03G10980"/>
</dbReference>
<organism evidence="17">
    <name type="scientific">Oryza barthii</name>
    <dbReference type="NCBI Taxonomy" id="65489"/>
    <lineage>
        <taxon>Eukaryota</taxon>
        <taxon>Viridiplantae</taxon>
        <taxon>Streptophyta</taxon>
        <taxon>Embryophyta</taxon>
        <taxon>Tracheophyta</taxon>
        <taxon>Spermatophyta</taxon>
        <taxon>Magnoliopsida</taxon>
        <taxon>Liliopsida</taxon>
        <taxon>Poales</taxon>
        <taxon>Poaceae</taxon>
        <taxon>BOP clade</taxon>
        <taxon>Oryzoideae</taxon>
        <taxon>Oryzeae</taxon>
        <taxon>Oryzinae</taxon>
        <taxon>Oryza</taxon>
    </lineage>
</organism>
<dbReference type="GO" id="GO:0008270">
    <property type="term" value="F:zinc ion binding"/>
    <property type="evidence" value="ECO:0007669"/>
    <property type="project" value="UniProtKB-KW"/>
</dbReference>
<dbReference type="AlphaFoldDB" id="A0A0D3FGC9"/>
<dbReference type="EC" id="4.2.3.5" evidence="4 14"/>
<dbReference type="Pfam" id="PF13920">
    <property type="entry name" value="zf-C3HC4_3"/>
    <property type="match status" value="1"/>
</dbReference>
<keyword evidence="6" id="KW-0808">Transferase</keyword>
<keyword evidence="9 14" id="KW-0456">Lyase</keyword>
<dbReference type="Proteomes" id="UP000026960">
    <property type="component" value="Chromosome 3"/>
</dbReference>
<evidence type="ECO:0000313" key="18">
    <source>
        <dbReference type="Proteomes" id="UP000026960"/>
    </source>
</evidence>
<comment type="similarity">
    <text evidence="3 14">Belongs to the chorismate synthase family.</text>
</comment>
<dbReference type="CDD" id="cd07304">
    <property type="entry name" value="Chorismate_synthase"/>
    <property type="match status" value="1"/>
</dbReference>
<sequence length="809" mass="88109">MGNAGSNGGGGSPGHRRRGSAAQGHGHHQVHGHHHQPSSPPPPPPPESSPSHYVFAAATPYPPPQYTNPNLPRYYPQYGNYYPPPPSLQVPLPAPYDHHHRGGGAGVPAGGEFPPSAHPQHYPGWPGVSGRPHPCGLQPAMPTPYVEHQKAITIRNDVNLKKETLRIEPDEECPGRFLVAFTFDATLAGSMTVYFFAKEELNCNLTAVKEDLIKPVTVSFKEGLGQKFRQPSGTGIDFSVFEDSELLKQGDMDVYPLAVKAETTMPVDQKLEGEDQKMKTPNSQITQALFEKKESGDYQVRVASQILWVNGTRYELQEIYGIGNSVEGDADANDPGKECVICLSEPRDTTVLPCRHMCMCSECAKVLRYQTTRCPICRQPVERLLEIKVNNKAEEQQQPSPDSPIKVNSKAEEHQQQPSQSLPIPHREEVKASANVFGNYFQVATYGESHGGGVGCVISGCPPRIPLTEADMQVELDRRRPGQSRITTPRKETDTCKILSGTHEGMTTGTPIHVFVPNTDQRGGDYSEMAKAYRPSHADATYDFKYGVRAVQGGGRSSARETIGRVAAGALAKKILKLKSGVEILAFVSKVHQVVLPEDAVDYDTVTMEQIESNIVRCPDPEYAQKMIDAIDKVRVRGDSIGGVVTCIARNVPRGIGSPVFDKLEAELAKAMLSLPASKGFEIGSGFAGTDYTGSEHNDEFYMDEAGNGGISNGEIIYFKVAFKPTATIGKKQHTVSREHEDVELLARGRHDPCVVPRAVPMVESMAALVLMDQLMAHIAQCEMFPLNLALQEPVGSASSVPAFAPDLS</sequence>
<reference evidence="17" key="2">
    <citation type="submission" date="2015-03" db="UniProtKB">
        <authorList>
            <consortium name="EnsemblPlants"/>
        </authorList>
    </citation>
    <scope>IDENTIFICATION</scope>
</reference>
<dbReference type="HAMAP" id="MF_00300">
    <property type="entry name" value="Chorismate_synth"/>
    <property type="match status" value="1"/>
</dbReference>
<accession>A0A0D3FGC9</accession>
<dbReference type="PROSITE" id="PS50089">
    <property type="entry name" value="ZF_RING_2"/>
    <property type="match status" value="1"/>
</dbReference>
<feature type="compositionally biased region" description="Basic residues" evidence="15">
    <location>
        <begin position="14"/>
        <end position="36"/>
    </location>
</feature>
<dbReference type="InterPro" id="IPR001841">
    <property type="entry name" value="Znf_RING"/>
</dbReference>
<dbReference type="eggNOG" id="KOG4265">
    <property type="taxonomic scope" value="Eukaryota"/>
</dbReference>
<keyword evidence="13" id="KW-0863">Zinc-finger</keyword>
<keyword evidence="7" id="KW-0479">Metal-binding</keyword>
<evidence type="ECO:0000256" key="5">
    <source>
        <dbReference type="ARBA" id="ARBA00022605"/>
    </source>
</evidence>
<keyword evidence="10" id="KW-0449">Lipoprotein</keyword>
<evidence type="ECO:0000256" key="11">
    <source>
        <dbReference type="ARBA" id="ARBA00025721"/>
    </source>
</evidence>
<comment type="similarity">
    <text evidence="11">Belongs to the RING-type zinc finger family. LOG2 subfamily.</text>
</comment>
<evidence type="ECO:0000256" key="4">
    <source>
        <dbReference type="ARBA" id="ARBA00013036"/>
    </source>
</evidence>
<dbReference type="SUPFAM" id="SSF103263">
    <property type="entry name" value="Chorismate synthase, AroC"/>
    <property type="match status" value="1"/>
</dbReference>
<dbReference type="CDD" id="cd16789">
    <property type="entry name" value="mRING-HC-C3HC5_MGRN1-like"/>
    <property type="match status" value="1"/>
</dbReference>
<evidence type="ECO:0000256" key="9">
    <source>
        <dbReference type="ARBA" id="ARBA00023239"/>
    </source>
</evidence>
<feature type="region of interest" description="Disordered" evidence="15">
    <location>
        <begin position="392"/>
        <end position="426"/>
    </location>
</feature>
<dbReference type="InterPro" id="IPR045195">
    <property type="entry name" value="LOG2-like_mRING_C3HC5"/>
</dbReference>
<evidence type="ECO:0000256" key="2">
    <source>
        <dbReference type="ARBA" id="ARBA00005044"/>
    </source>
</evidence>
<dbReference type="GO" id="GO:0009423">
    <property type="term" value="P:chorismate biosynthetic process"/>
    <property type="evidence" value="ECO:0007669"/>
    <property type="project" value="UniProtKB-UniPathway"/>
</dbReference>
<dbReference type="SUPFAM" id="SSF57850">
    <property type="entry name" value="RING/U-box"/>
    <property type="match status" value="1"/>
</dbReference>
<dbReference type="GO" id="GO:0008652">
    <property type="term" value="P:amino acid biosynthetic process"/>
    <property type="evidence" value="ECO:0007669"/>
    <property type="project" value="UniProtKB-KW"/>
</dbReference>
<dbReference type="Pfam" id="PF01264">
    <property type="entry name" value="Chorismate_synt"/>
    <property type="match status" value="1"/>
</dbReference>
<dbReference type="PANTHER" id="PTHR21085">
    <property type="entry name" value="CHORISMATE SYNTHASE"/>
    <property type="match status" value="1"/>
</dbReference>
<dbReference type="InterPro" id="IPR020541">
    <property type="entry name" value="Chorismate_synthase_CS"/>
</dbReference>
<evidence type="ECO:0000256" key="12">
    <source>
        <dbReference type="ARBA" id="ARBA00053861"/>
    </source>
</evidence>
<evidence type="ECO:0000313" key="17">
    <source>
        <dbReference type="EnsemblPlants" id="OBART03G10980.1"/>
    </source>
</evidence>
<dbReference type="GO" id="GO:0005829">
    <property type="term" value="C:cytosol"/>
    <property type="evidence" value="ECO:0007669"/>
    <property type="project" value="TreeGrafter"/>
</dbReference>
<keyword evidence="13" id="KW-0862">Zinc</keyword>
<name>A0A0D3FGC9_9ORYZ</name>
<protein>
    <recommendedName>
        <fullName evidence="4 14">Chorismate synthase</fullName>
        <ecNumber evidence="4 14">4.2.3.5</ecNumber>
    </recommendedName>
</protein>
<dbReference type="STRING" id="65489.A0A0D3FGC9"/>
<evidence type="ECO:0000256" key="15">
    <source>
        <dbReference type="SAM" id="MobiDB-lite"/>
    </source>
</evidence>
<keyword evidence="8 14" id="KW-0057">Aromatic amino acid biosynthesis</keyword>
<dbReference type="GO" id="GO:0010181">
    <property type="term" value="F:FMN binding"/>
    <property type="evidence" value="ECO:0007669"/>
    <property type="project" value="TreeGrafter"/>
</dbReference>
<dbReference type="Gramene" id="OBART03G10980.1">
    <property type="protein sequence ID" value="OBART03G10980.1"/>
    <property type="gene ID" value="OBART03G10980"/>
</dbReference>
<feature type="compositionally biased region" description="Pro residues" evidence="15">
    <location>
        <begin position="38"/>
        <end position="48"/>
    </location>
</feature>
<evidence type="ECO:0000256" key="1">
    <source>
        <dbReference type="ARBA" id="ARBA00001852"/>
    </source>
</evidence>
<keyword evidence="18" id="KW-1185">Reference proteome</keyword>
<dbReference type="NCBIfam" id="NF003793">
    <property type="entry name" value="PRK05382.1"/>
    <property type="match status" value="1"/>
</dbReference>
<evidence type="ECO:0000256" key="3">
    <source>
        <dbReference type="ARBA" id="ARBA00008014"/>
    </source>
</evidence>
<dbReference type="GO" id="GO:0009073">
    <property type="term" value="P:aromatic amino acid family biosynthetic process"/>
    <property type="evidence" value="ECO:0007669"/>
    <property type="project" value="UniProtKB-KW"/>
</dbReference>
<dbReference type="FunFam" id="3.30.40.10:FF:000115">
    <property type="entry name" value="probable E3 ubiquitin-protein ligase LOG2"/>
    <property type="match status" value="1"/>
</dbReference>
<dbReference type="Pfam" id="PF26192">
    <property type="entry name" value="RNF157-like_N"/>
    <property type="match status" value="1"/>
</dbReference>
<feature type="region of interest" description="Disordered" evidence="15">
    <location>
        <begin position="1"/>
        <end position="69"/>
    </location>
</feature>
<feature type="compositionally biased region" description="Gly residues" evidence="15">
    <location>
        <begin position="1"/>
        <end position="13"/>
    </location>
</feature>
<comment type="cofactor">
    <cofactor evidence="14">
        <name>FMNH2</name>
        <dbReference type="ChEBI" id="CHEBI:57618"/>
    </cofactor>
    <text evidence="14">Reduced FMN (FMNH(2)).</text>
</comment>
<evidence type="ECO:0000259" key="16">
    <source>
        <dbReference type="PROSITE" id="PS50089"/>
    </source>
</evidence>
<dbReference type="PANTHER" id="PTHR21085:SF0">
    <property type="entry name" value="CHORISMATE SYNTHASE"/>
    <property type="match status" value="1"/>
</dbReference>
<dbReference type="InterPro" id="IPR000453">
    <property type="entry name" value="Chorismate_synth"/>
</dbReference>
<comment type="pathway">
    <text evidence="2 14">Metabolic intermediate biosynthesis; chorismate biosynthesis; chorismate from D-erythrose 4-phosphate and phosphoenolpyruvate: step 7/7.</text>
</comment>
<dbReference type="Gene3D" id="3.60.150.10">
    <property type="entry name" value="Chorismate synthase AroC"/>
    <property type="match status" value="1"/>
</dbReference>
<dbReference type="HOGENOM" id="CLU_348644_0_0_1"/>
<evidence type="ECO:0000256" key="6">
    <source>
        <dbReference type="ARBA" id="ARBA00022679"/>
    </source>
</evidence>
<dbReference type="UniPathway" id="UPA00053">
    <property type="reaction ID" value="UER00090"/>
</dbReference>
<dbReference type="NCBIfam" id="TIGR00033">
    <property type="entry name" value="aroC"/>
    <property type="match status" value="1"/>
</dbReference>
<comment type="function">
    <text evidence="12">Catalyzes the last common step of the biosynthesis of aromatic amino acids, produced via the shikimic acid pathway.</text>
</comment>
<dbReference type="InterPro" id="IPR035904">
    <property type="entry name" value="Chorismate_synth_AroC_sf"/>
</dbReference>
<evidence type="ECO:0000256" key="7">
    <source>
        <dbReference type="ARBA" id="ARBA00022723"/>
    </source>
</evidence>
<dbReference type="FunFam" id="3.60.150.10:FF:000003">
    <property type="entry name" value="Chorismate synthase"/>
    <property type="match status" value="1"/>
</dbReference>
<reference evidence="17" key="1">
    <citation type="journal article" date="2009" name="Rice">
        <title>De Novo Next Generation Sequencing of Plant Genomes.</title>
        <authorList>
            <person name="Rounsley S."/>
            <person name="Marri P.R."/>
            <person name="Yu Y."/>
            <person name="He R."/>
            <person name="Sisneros N."/>
            <person name="Goicoechea J.L."/>
            <person name="Lee S.J."/>
            <person name="Angelova A."/>
            <person name="Kudrna D."/>
            <person name="Luo M."/>
            <person name="Affourtit J."/>
            <person name="Desany B."/>
            <person name="Knight J."/>
            <person name="Niazi F."/>
            <person name="Egholm M."/>
            <person name="Wing R.A."/>
        </authorList>
    </citation>
    <scope>NUCLEOTIDE SEQUENCE [LARGE SCALE GENOMIC DNA]</scope>
    <source>
        <strain evidence="17">cv. IRGC 105608</strain>
    </source>
</reference>